<keyword evidence="12" id="KW-0131">Cell cycle</keyword>
<dbReference type="FunFam" id="1.20.5.1430:FF:000001">
    <property type="entry name" value="microtubule-associated protein RP/EB family member 1"/>
    <property type="match status" value="1"/>
</dbReference>
<organism evidence="18 19">
    <name type="scientific">Pavo cristatus</name>
    <name type="common">Indian peafowl</name>
    <name type="synonym">Blue peafowl</name>
    <dbReference type="NCBI Taxonomy" id="9049"/>
    <lineage>
        <taxon>Eukaryota</taxon>
        <taxon>Metazoa</taxon>
        <taxon>Chordata</taxon>
        <taxon>Craniata</taxon>
        <taxon>Vertebrata</taxon>
        <taxon>Euteleostomi</taxon>
        <taxon>Archelosauria</taxon>
        <taxon>Archosauria</taxon>
        <taxon>Dinosauria</taxon>
        <taxon>Saurischia</taxon>
        <taxon>Theropoda</taxon>
        <taxon>Coelurosauria</taxon>
        <taxon>Aves</taxon>
        <taxon>Neognathae</taxon>
        <taxon>Galloanserae</taxon>
        <taxon>Galliformes</taxon>
        <taxon>Phasianidae</taxon>
        <taxon>Phasianinae</taxon>
        <taxon>Pavo</taxon>
    </lineage>
</organism>
<feature type="chain" id="PRO_5034165731" description="Microtubule-associated protein RP/EB family member 1" evidence="15">
    <location>
        <begin position="19"/>
        <end position="237"/>
    </location>
</feature>
<evidence type="ECO:0000256" key="15">
    <source>
        <dbReference type="SAM" id="SignalP"/>
    </source>
</evidence>
<evidence type="ECO:0000256" key="2">
    <source>
        <dbReference type="ARBA" id="ARBA00004555"/>
    </source>
</evidence>
<evidence type="ECO:0000313" key="18">
    <source>
        <dbReference type="Ensembl" id="ENSPSTP00000002647.1"/>
    </source>
</evidence>
<keyword evidence="10" id="KW-0333">Golgi apparatus</keyword>
<evidence type="ECO:0000256" key="11">
    <source>
        <dbReference type="ARBA" id="ARBA00023212"/>
    </source>
</evidence>
<evidence type="ECO:0000256" key="4">
    <source>
        <dbReference type="ARBA" id="ARBA00010729"/>
    </source>
</evidence>
<keyword evidence="11" id="KW-0206">Cytoskeleton</keyword>
<keyword evidence="8 14" id="KW-0493">Microtubule</keyword>
<dbReference type="InterPro" id="IPR004953">
    <property type="entry name" value="EB1_C"/>
</dbReference>
<evidence type="ECO:0000259" key="16">
    <source>
        <dbReference type="PROSITE" id="PS50021"/>
    </source>
</evidence>
<evidence type="ECO:0000256" key="12">
    <source>
        <dbReference type="ARBA" id="ARBA00023306"/>
    </source>
</evidence>
<keyword evidence="19" id="KW-1185">Reference proteome</keyword>
<keyword evidence="7" id="KW-0132">Cell division</keyword>
<dbReference type="GO" id="GO:0000922">
    <property type="term" value="C:spindle pole"/>
    <property type="evidence" value="ECO:0007669"/>
    <property type="project" value="UniProtKB-SubCell"/>
</dbReference>
<evidence type="ECO:0000256" key="10">
    <source>
        <dbReference type="ARBA" id="ARBA00023034"/>
    </source>
</evidence>
<keyword evidence="6" id="KW-0963">Cytoplasm</keyword>
<feature type="domain" description="EB1 C-terminal" evidence="17">
    <location>
        <begin position="154"/>
        <end position="224"/>
    </location>
</feature>
<evidence type="ECO:0000256" key="9">
    <source>
        <dbReference type="ARBA" id="ARBA00022776"/>
    </source>
</evidence>
<dbReference type="Pfam" id="PF00307">
    <property type="entry name" value="CH"/>
    <property type="match status" value="1"/>
</dbReference>
<comment type="similarity">
    <text evidence="4">Belongs to the MAPRE family.</text>
</comment>
<evidence type="ECO:0000313" key="19">
    <source>
        <dbReference type="Proteomes" id="UP000694428"/>
    </source>
</evidence>
<feature type="domain" description="Calponin-homology (CH)" evidence="16">
    <location>
        <begin position="14"/>
        <end position="117"/>
    </location>
</feature>
<evidence type="ECO:0000256" key="6">
    <source>
        <dbReference type="ARBA" id="ARBA00022490"/>
    </source>
</evidence>
<comment type="function">
    <text evidence="13">Plus-end tracking protein (+TIP) that binds to the plus-end of microtubules and regulates the dynamics of the microtubule cytoskeleton. Promotes cytoplasmic microtubule nucleation and elongation. Involved in mitotic spindle positioning by stabilizing microtubules and promoting dynamic connection between astral microtubules and the cortex during mitotic chromosome segregation.</text>
</comment>
<keyword evidence="9" id="KW-0498">Mitosis</keyword>
<evidence type="ECO:0000256" key="7">
    <source>
        <dbReference type="ARBA" id="ARBA00022618"/>
    </source>
</evidence>
<reference evidence="18" key="1">
    <citation type="submission" date="2025-08" db="UniProtKB">
        <authorList>
            <consortium name="Ensembl"/>
        </authorList>
    </citation>
    <scope>IDENTIFICATION</scope>
</reference>
<dbReference type="Proteomes" id="UP000694428">
    <property type="component" value="Unplaced"/>
</dbReference>
<reference evidence="18" key="2">
    <citation type="submission" date="2025-09" db="UniProtKB">
        <authorList>
            <consortium name="Ensembl"/>
        </authorList>
    </citation>
    <scope>IDENTIFICATION</scope>
</reference>
<dbReference type="GO" id="GO:0005794">
    <property type="term" value="C:Golgi apparatus"/>
    <property type="evidence" value="ECO:0007669"/>
    <property type="project" value="UniProtKB-SubCell"/>
</dbReference>
<dbReference type="PROSITE" id="PS50021">
    <property type="entry name" value="CH"/>
    <property type="match status" value="1"/>
</dbReference>
<dbReference type="FunFam" id="1.10.418.10:FF:000007">
    <property type="entry name" value="Microtubule-associated protein, RP/EB family, member 2"/>
    <property type="match status" value="1"/>
</dbReference>
<name>A0A8C9ELX0_PAVCR</name>
<evidence type="ECO:0000256" key="8">
    <source>
        <dbReference type="ARBA" id="ARBA00022701"/>
    </source>
</evidence>
<dbReference type="SUPFAM" id="SSF140612">
    <property type="entry name" value="EB1 dimerisation domain-like"/>
    <property type="match status" value="1"/>
</dbReference>
<evidence type="ECO:0000256" key="13">
    <source>
        <dbReference type="ARBA" id="ARBA00058310"/>
    </source>
</evidence>
<dbReference type="Pfam" id="PF03271">
    <property type="entry name" value="EB1"/>
    <property type="match status" value="1"/>
</dbReference>
<dbReference type="Gene3D" id="1.10.418.10">
    <property type="entry name" value="Calponin-like domain"/>
    <property type="match status" value="1"/>
</dbReference>
<dbReference type="AlphaFoldDB" id="A0A8C9ELX0"/>
<protein>
    <recommendedName>
        <fullName evidence="5">Microtubule-associated protein RP/EB family member 1</fullName>
    </recommendedName>
</protein>
<dbReference type="GO" id="GO:0051301">
    <property type="term" value="P:cell division"/>
    <property type="evidence" value="ECO:0007669"/>
    <property type="project" value="UniProtKB-KW"/>
</dbReference>
<evidence type="ECO:0000256" key="5">
    <source>
        <dbReference type="ARBA" id="ARBA00019567"/>
    </source>
</evidence>
<evidence type="ECO:0000256" key="3">
    <source>
        <dbReference type="ARBA" id="ARBA00004647"/>
    </source>
</evidence>
<dbReference type="InterPro" id="IPR027328">
    <property type="entry name" value="MAPRE"/>
</dbReference>
<evidence type="ECO:0000256" key="1">
    <source>
        <dbReference type="ARBA" id="ARBA00004300"/>
    </source>
</evidence>
<dbReference type="InterPro" id="IPR036872">
    <property type="entry name" value="CH_dom_sf"/>
</dbReference>
<evidence type="ECO:0000259" key="17">
    <source>
        <dbReference type="PROSITE" id="PS51230"/>
    </source>
</evidence>
<dbReference type="GO" id="GO:0005874">
    <property type="term" value="C:microtubule"/>
    <property type="evidence" value="ECO:0007669"/>
    <property type="project" value="UniProtKB-KW"/>
</dbReference>
<feature type="signal peptide" evidence="15">
    <location>
        <begin position="1"/>
        <end position="18"/>
    </location>
</feature>
<dbReference type="InterPro" id="IPR001715">
    <property type="entry name" value="CH_dom"/>
</dbReference>
<dbReference type="SUPFAM" id="SSF47576">
    <property type="entry name" value="Calponin-homology domain, CH-domain"/>
    <property type="match status" value="1"/>
</dbReference>
<sequence>FSSSALLMLIGVLMPTRDEMPHYVLDFSPWNYRAVTALGYQSAAYCQFMDMLFPGSVALKKVKFQAKLEHEYIQNFKVLQAGFKRMGVDKIIPVDKLVKGKFQDNFEFVQWFKKFFDANYDGKEYDPVAARQGQETVAPNLVAPVVNKPKKPLGTGSAGRNEFKMISISKGAVRRKGDLEKERDFYFGKLRNIELICQENEGENDPVLQRIVEILYATDEGFVIPDEGAPQEEQEEY</sequence>
<dbReference type="InterPro" id="IPR036133">
    <property type="entry name" value="EB1_C_sf"/>
</dbReference>
<dbReference type="Ensembl" id="ENSPSTT00000002778.1">
    <property type="protein sequence ID" value="ENSPSTP00000002647.1"/>
    <property type="gene ID" value="ENSPSTG00000001968.1"/>
</dbReference>
<evidence type="ECO:0000256" key="14">
    <source>
        <dbReference type="PROSITE-ProRule" id="PRU00576"/>
    </source>
</evidence>
<dbReference type="GO" id="GO:0051010">
    <property type="term" value="F:microtubule plus-end binding"/>
    <property type="evidence" value="ECO:0007669"/>
    <property type="project" value="UniProtKB-ARBA"/>
</dbReference>
<dbReference type="Gene3D" id="1.20.5.1430">
    <property type="match status" value="1"/>
</dbReference>
<keyword evidence="15" id="KW-0732">Signal</keyword>
<dbReference type="GO" id="GO:0005813">
    <property type="term" value="C:centrosome"/>
    <property type="evidence" value="ECO:0007669"/>
    <property type="project" value="UniProtKB-SubCell"/>
</dbReference>
<proteinExistence type="inferred from homology"/>
<accession>A0A8C9ELX0</accession>
<dbReference type="PROSITE" id="PS51230">
    <property type="entry name" value="EB1_C"/>
    <property type="match status" value="1"/>
</dbReference>
<comment type="subcellular location">
    <subcellularLocation>
        <location evidence="1">Cytoplasm</location>
        <location evidence="1">Cytoskeleton</location>
        <location evidence="1">Microtubule organizing center</location>
        <location evidence="1">Centrosome</location>
    </subcellularLocation>
    <subcellularLocation>
        <location evidence="3">Cytoplasm</location>
        <location evidence="3">Cytoskeleton</location>
        <location evidence="3">Spindle pole</location>
    </subcellularLocation>
    <subcellularLocation>
        <location evidence="2">Golgi apparatus</location>
    </subcellularLocation>
</comment>
<dbReference type="PANTHER" id="PTHR10623">
    <property type="entry name" value="MICROTUBULE-ASSOCIATED PROTEIN RP/EB FAMILY MEMBER"/>
    <property type="match status" value="1"/>
</dbReference>